<dbReference type="InterPro" id="IPR016181">
    <property type="entry name" value="Acyl_CoA_acyltransferase"/>
</dbReference>
<dbReference type="EMBL" id="SADE01000004">
    <property type="protein sequence ID" value="RVU33959.1"/>
    <property type="molecule type" value="Genomic_DNA"/>
</dbReference>
<keyword evidence="2" id="KW-0808">Transferase</keyword>
<reference evidence="3" key="1">
    <citation type="submission" date="2019-01" db="EMBL/GenBank/DDBJ databases">
        <title>Gri0909 isolated from a small marine red alga.</title>
        <authorList>
            <person name="Kim J."/>
            <person name="Jeong S.E."/>
            <person name="Jeon C.O."/>
        </authorList>
    </citation>
    <scope>NUCLEOTIDE SEQUENCE [LARGE SCALE GENOMIC DNA]</scope>
    <source>
        <strain evidence="3">Gri0909</strain>
    </source>
</reference>
<keyword evidence="3" id="KW-1185">Reference proteome</keyword>
<accession>A0A437QHG9</accession>
<dbReference type="GO" id="GO:0016747">
    <property type="term" value="F:acyltransferase activity, transferring groups other than amino-acyl groups"/>
    <property type="evidence" value="ECO:0007669"/>
    <property type="project" value="InterPro"/>
</dbReference>
<dbReference type="PROSITE" id="PS51186">
    <property type="entry name" value="GNAT"/>
    <property type="match status" value="1"/>
</dbReference>
<comment type="caution">
    <text evidence="2">The sequence shown here is derived from an EMBL/GenBank/DDBJ whole genome shotgun (WGS) entry which is preliminary data.</text>
</comment>
<dbReference type="AlphaFoldDB" id="A0A437QHG9"/>
<proteinExistence type="predicted"/>
<dbReference type="InterPro" id="IPR000182">
    <property type="entry name" value="GNAT_dom"/>
</dbReference>
<dbReference type="Proteomes" id="UP000287447">
    <property type="component" value="Unassembled WGS sequence"/>
</dbReference>
<dbReference type="Gene3D" id="3.40.630.30">
    <property type="match status" value="1"/>
</dbReference>
<feature type="domain" description="N-acetyltransferase" evidence="1">
    <location>
        <begin position="68"/>
        <end position="206"/>
    </location>
</feature>
<evidence type="ECO:0000313" key="3">
    <source>
        <dbReference type="Proteomes" id="UP000287447"/>
    </source>
</evidence>
<gene>
    <name evidence="2" type="ORF">EOI86_22810</name>
</gene>
<sequence>MALLSTTFLHCQLRICRRHCGADRLVTSAAPSSIVAVHDLGKIIMVRTKMWRNNDAPARVGPVEGSIMDLRVDSVEPEEASAFASLTFPRYRKFLASGIAESDLFVLGAWVDDRPVGLLIARSSKPDEIVELLSISTHRAHRRRGIASALLDSLEARLAGKPYSRLVTSFTQVAGNEASLAPVLRHKGWSIPVMQMKLFDLSVDAVFTSSWVESVSSGPARFDIRDFDPGQSGDLEVISLENWVPRELAPVKHMYKGLDGAAILTPASFVFYEDDVIAGWHFSHQLDSETIRFSVSYVHPDIQQDLVLLDLWHKAALAARELGYKRIKFGVAAHHRKMLSFCSSFLGPISDRVSLSLSSYRKIHFDDVWA</sequence>
<dbReference type="CDD" id="cd04301">
    <property type="entry name" value="NAT_SF"/>
    <property type="match status" value="1"/>
</dbReference>
<organism evidence="2 3">
    <name type="scientific">Hwanghaeella grinnelliae</name>
    <dbReference type="NCBI Taxonomy" id="2500179"/>
    <lineage>
        <taxon>Bacteria</taxon>
        <taxon>Pseudomonadati</taxon>
        <taxon>Pseudomonadota</taxon>
        <taxon>Alphaproteobacteria</taxon>
        <taxon>Rhodospirillales</taxon>
        <taxon>Rhodospirillaceae</taxon>
        <taxon>Hwanghaeella</taxon>
    </lineage>
</organism>
<dbReference type="Pfam" id="PF00583">
    <property type="entry name" value="Acetyltransf_1"/>
    <property type="match status" value="1"/>
</dbReference>
<name>A0A437QHG9_9PROT</name>
<protein>
    <submittedName>
        <fullName evidence="2">N-acetyltransferase</fullName>
    </submittedName>
</protein>
<evidence type="ECO:0000259" key="1">
    <source>
        <dbReference type="PROSITE" id="PS51186"/>
    </source>
</evidence>
<dbReference type="SUPFAM" id="SSF55729">
    <property type="entry name" value="Acyl-CoA N-acyltransferases (Nat)"/>
    <property type="match status" value="1"/>
</dbReference>
<evidence type="ECO:0000313" key="2">
    <source>
        <dbReference type="EMBL" id="RVU33959.1"/>
    </source>
</evidence>